<organism evidence="2 3">
    <name type="scientific">Natrarchaeobius chitinivorans</name>
    <dbReference type="NCBI Taxonomy" id="1679083"/>
    <lineage>
        <taxon>Archaea</taxon>
        <taxon>Methanobacteriati</taxon>
        <taxon>Methanobacteriota</taxon>
        <taxon>Stenosarchaea group</taxon>
        <taxon>Halobacteria</taxon>
        <taxon>Halobacteriales</taxon>
        <taxon>Natrialbaceae</taxon>
        <taxon>Natrarchaeobius</taxon>
    </lineage>
</organism>
<dbReference type="AlphaFoldDB" id="A0A3N6MYE7"/>
<name>A0A3N6MYE7_NATCH</name>
<proteinExistence type="predicted"/>
<feature type="region of interest" description="Disordered" evidence="1">
    <location>
        <begin position="1"/>
        <end position="21"/>
    </location>
</feature>
<accession>A0A3N6MYE7</accession>
<dbReference type="Proteomes" id="UP000281431">
    <property type="component" value="Unassembled WGS sequence"/>
</dbReference>
<evidence type="ECO:0000313" key="2">
    <source>
        <dbReference type="EMBL" id="RQH00107.1"/>
    </source>
</evidence>
<reference evidence="2 3" key="1">
    <citation type="submission" date="2018-10" db="EMBL/GenBank/DDBJ databases">
        <title>Natrarchaeobius chitinivorans gen. nov., sp. nov., and Natrarchaeobius haloalkaliphilus sp. nov., alkaliphilic, chitin-utilizing haloarchaea from hypersaline alkaline lakes.</title>
        <authorList>
            <person name="Sorokin D.Y."/>
            <person name="Elcheninov A.G."/>
            <person name="Kostrikina N.A."/>
            <person name="Bale N.J."/>
            <person name="Sinninghe Damste J.S."/>
            <person name="Khijniak T.V."/>
            <person name="Kublanov I.V."/>
            <person name="Toshchakov S.V."/>
        </authorList>
    </citation>
    <scope>NUCLEOTIDE SEQUENCE [LARGE SCALE GENOMIC DNA]</scope>
    <source>
        <strain evidence="2 3">AArcht7</strain>
    </source>
</reference>
<gene>
    <name evidence="2" type="ORF">EA472_12940</name>
</gene>
<sequence>MAKAVEREREAREERDEAQTDLREYQRMTRILEDRDVDLAKLIDNQTESSQIALLVFRDQEAPEDHDYYQAENEDNQNKFIRYRTMEEYDGETISSFTWMLPPSVVAEEGLENATRNELKQWFRENVYDYYDDEEFQANVLLMGLMDVSSIFSITKEETKLGKFAENLIEYDDEFTEEDFYEALAEERVNMLEEVKSGRLVFFLPDSLDKDTVDRVRDGSEVVKSELTDGGLREIADEDSVKPLSEGFKKLSISRPEELASEIVEEAQMWEEKIDEA</sequence>
<evidence type="ECO:0000256" key="1">
    <source>
        <dbReference type="SAM" id="MobiDB-lite"/>
    </source>
</evidence>
<evidence type="ECO:0000313" key="3">
    <source>
        <dbReference type="Proteomes" id="UP000281431"/>
    </source>
</evidence>
<protein>
    <submittedName>
        <fullName evidence="2">Uncharacterized protein</fullName>
    </submittedName>
</protein>
<keyword evidence="3" id="KW-1185">Reference proteome</keyword>
<dbReference type="EMBL" id="REFZ01000007">
    <property type="protein sequence ID" value="RQH00107.1"/>
    <property type="molecule type" value="Genomic_DNA"/>
</dbReference>
<comment type="caution">
    <text evidence="2">The sequence shown here is derived from an EMBL/GenBank/DDBJ whole genome shotgun (WGS) entry which is preliminary data.</text>
</comment>